<evidence type="ECO:0000313" key="2">
    <source>
        <dbReference type="EMBL" id="GEU34053.1"/>
    </source>
</evidence>
<accession>A0A6L2JAL9</accession>
<dbReference type="InterPro" id="IPR015946">
    <property type="entry name" value="KH_dom-like_a/b"/>
</dbReference>
<keyword evidence="2" id="KW-0689">Ribosomal protein</keyword>
<dbReference type="InterPro" id="IPR057258">
    <property type="entry name" value="Ribosomal_uS3"/>
</dbReference>
<proteinExistence type="predicted"/>
<dbReference type="GO" id="GO:0003735">
    <property type="term" value="F:structural constituent of ribosome"/>
    <property type="evidence" value="ECO:0007669"/>
    <property type="project" value="TreeGrafter"/>
</dbReference>
<dbReference type="EMBL" id="BKCJ010000533">
    <property type="protein sequence ID" value="GEU34053.1"/>
    <property type="molecule type" value="Genomic_DNA"/>
</dbReference>
<protein>
    <submittedName>
        <fullName evidence="2">40S ribosomal protein S3-3-like</fullName>
    </submittedName>
</protein>
<dbReference type="GO" id="GO:0022627">
    <property type="term" value="C:cytosolic small ribosomal subunit"/>
    <property type="evidence" value="ECO:0007669"/>
    <property type="project" value="TreeGrafter"/>
</dbReference>
<evidence type="ECO:0000256" key="1">
    <source>
        <dbReference type="SAM" id="Phobius"/>
    </source>
</evidence>
<feature type="transmembrane region" description="Helical" evidence="1">
    <location>
        <begin position="150"/>
        <end position="173"/>
    </location>
</feature>
<keyword evidence="1" id="KW-0812">Transmembrane</keyword>
<dbReference type="GO" id="GO:0005634">
    <property type="term" value="C:nucleus"/>
    <property type="evidence" value="ECO:0007669"/>
    <property type="project" value="TreeGrafter"/>
</dbReference>
<keyword evidence="2" id="KW-0687">Ribonucleoprotein</keyword>
<dbReference type="PANTHER" id="PTHR11760">
    <property type="entry name" value="30S/40S RIBOSOMAL PROTEIN S3"/>
    <property type="match status" value="1"/>
</dbReference>
<reference evidence="2" key="1">
    <citation type="journal article" date="2019" name="Sci. Rep.">
        <title>Draft genome of Tanacetum cinerariifolium, the natural source of mosquito coil.</title>
        <authorList>
            <person name="Yamashiro T."/>
            <person name="Shiraishi A."/>
            <person name="Satake H."/>
            <person name="Nakayama K."/>
        </authorList>
    </citation>
    <scope>NUCLEOTIDE SEQUENCE</scope>
</reference>
<name>A0A6L2JAL9_TANCI</name>
<organism evidence="2">
    <name type="scientific">Tanacetum cinerariifolium</name>
    <name type="common">Dalmatian daisy</name>
    <name type="synonym">Chrysanthemum cinerariifolium</name>
    <dbReference type="NCBI Taxonomy" id="118510"/>
    <lineage>
        <taxon>Eukaryota</taxon>
        <taxon>Viridiplantae</taxon>
        <taxon>Streptophyta</taxon>
        <taxon>Embryophyta</taxon>
        <taxon>Tracheophyta</taxon>
        <taxon>Spermatophyta</taxon>
        <taxon>Magnoliopsida</taxon>
        <taxon>eudicotyledons</taxon>
        <taxon>Gunneridae</taxon>
        <taxon>Pentapetalae</taxon>
        <taxon>asterids</taxon>
        <taxon>campanulids</taxon>
        <taxon>Asterales</taxon>
        <taxon>Asteraceae</taxon>
        <taxon>Asteroideae</taxon>
        <taxon>Anthemideae</taxon>
        <taxon>Anthemidinae</taxon>
        <taxon>Tanacetum</taxon>
    </lineage>
</organism>
<dbReference type="GO" id="GO:0003723">
    <property type="term" value="F:RNA binding"/>
    <property type="evidence" value="ECO:0007669"/>
    <property type="project" value="InterPro"/>
</dbReference>
<keyword evidence="1" id="KW-0472">Membrane</keyword>
<dbReference type="InterPro" id="IPR009019">
    <property type="entry name" value="KH_sf_prok-type"/>
</dbReference>
<gene>
    <name evidence="2" type="ORF">Tci_006031</name>
</gene>
<dbReference type="AlphaFoldDB" id="A0A6L2JAL9"/>
<dbReference type="Gene3D" id="3.30.300.20">
    <property type="match status" value="1"/>
</dbReference>
<comment type="caution">
    <text evidence="2">The sequence shown here is derived from an EMBL/GenBank/DDBJ whole genome shotgun (WGS) entry which is preliminary data.</text>
</comment>
<dbReference type="SUPFAM" id="SSF54814">
    <property type="entry name" value="Prokaryotic type KH domain (KH-domain type II)"/>
    <property type="match status" value="1"/>
</dbReference>
<dbReference type="PANTHER" id="PTHR11760:SF69">
    <property type="entry name" value="SMALL RIBOSOMAL SUBUNIT PROTEIN US3X-RELATED"/>
    <property type="match status" value="1"/>
</dbReference>
<sequence>MMVSDVHVYIGFSFNTLLTITATQLSKKQKIGTWCISFGTSSPLQFVADGVFFVKLNEVFMRELAEDGYSIVEVRVTPMRTEIIIRATRTQNILVEECFIELKEHVIPDKAYEWTVDELEHTAKALGYAAIKFLERFAQLLRPISCVNTFLIYALSLTVSTLPYARTLLSMVMRRANYCCMRKLQWSGNCAPHIVSVHLLNFVDKVFQLNQWGWLRVQLATVADEKVTKRYGYMALN</sequence>
<keyword evidence="1" id="KW-1133">Transmembrane helix</keyword>